<feature type="region of interest" description="Disordered" evidence="1">
    <location>
        <begin position="112"/>
        <end position="137"/>
    </location>
</feature>
<dbReference type="InterPro" id="IPR041157">
    <property type="entry name" value="PUD1/2"/>
</dbReference>
<proteinExistence type="predicted"/>
<dbReference type="Pfam" id="PF18457">
    <property type="entry name" value="PUD1_2"/>
    <property type="match status" value="1"/>
</dbReference>
<name>X6N7W3_RETFI</name>
<dbReference type="Proteomes" id="UP000023152">
    <property type="component" value="Unassembled WGS sequence"/>
</dbReference>
<keyword evidence="2" id="KW-0472">Membrane</keyword>
<dbReference type="AlphaFoldDB" id="X6N7W3"/>
<feature type="transmembrane region" description="Helical" evidence="2">
    <location>
        <begin position="163"/>
        <end position="183"/>
    </location>
</feature>
<evidence type="ECO:0000259" key="3">
    <source>
        <dbReference type="Pfam" id="PF18457"/>
    </source>
</evidence>
<feature type="domain" description="Up-regulated in Daf-2" evidence="3">
    <location>
        <begin position="241"/>
        <end position="315"/>
    </location>
</feature>
<keyword evidence="2" id="KW-1133">Transmembrane helix</keyword>
<keyword evidence="2" id="KW-0812">Transmembrane</keyword>
<evidence type="ECO:0000313" key="4">
    <source>
        <dbReference type="EMBL" id="ETO21844.1"/>
    </source>
</evidence>
<accession>X6N7W3</accession>
<evidence type="ECO:0000256" key="1">
    <source>
        <dbReference type="SAM" id="MobiDB-lite"/>
    </source>
</evidence>
<organism evidence="4 5">
    <name type="scientific">Reticulomyxa filosa</name>
    <dbReference type="NCBI Taxonomy" id="46433"/>
    <lineage>
        <taxon>Eukaryota</taxon>
        <taxon>Sar</taxon>
        <taxon>Rhizaria</taxon>
        <taxon>Retaria</taxon>
        <taxon>Foraminifera</taxon>
        <taxon>Monothalamids</taxon>
        <taxon>Reticulomyxidae</taxon>
        <taxon>Reticulomyxa</taxon>
    </lineage>
</organism>
<gene>
    <name evidence="4" type="ORF">RFI_15359</name>
</gene>
<dbReference type="OrthoDB" id="3732327at2759"/>
<evidence type="ECO:0000256" key="2">
    <source>
        <dbReference type="SAM" id="Phobius"/>
    </source>
</evidence>
<sequence>MWTLAGEKNIQDSRNALKRCFEIFYRDGINETENNNKPIALFYCLYEQRFRYINRQRLPNHVFVVEDLNETLSFEHVVQQAKQLFQGMFPDEQFLVPTADEAFEAMREEIPESVDDDEAGNEQGSTTQPTDQQNELETNTKFKFDLTQIILYEKKKKKQKWHLFLYDSFVHALFLVFVNNFAYDLHMRRIKVIITKEEEKAKKLEGHPDWIRNKYFIRGFGYFSLQIVSNTVFFLTMGNGTSCSTTVRVKNQFGEDLKEVTVKHRFRADGAIQQYTWCNVRDGATTNASLRVDYAVGFGAMSDYDWWRVVFVDKYDATYYIDPYYCSNGYKCCFLTEEDQRGPVTIKINSNYYDGQIFYFFLLVFKFQNKLVCFF</sequence>
<feature type="compositionally biased region" description="Polar residues" evidence="1">
    <location>
        <begin position="122"/>
        <end position="137"/>
    </location>
</feature>
<keyword evidence="5" id="KW-1185">Reference proteome</keyword>
<protein>
    <recommendedName>
        <fullName evidence="3">Up-regulated in Daf-2 domain-containing protein</fullName>
    </recommendedName>
</protein>
<evidence type="ECO:0000313" key="5">
    <source>
        <dbReference type="Proteomes" id="UP000023152"/>
    </source>
</evidence>
<dbReference type="Gene3D" id="2.60.40.3820">
    <property type="match status" value="1"/>
</dbReference>
<dbReference type="EMBL" id="ASPP01011247">
    <property type="protein sequence ID" value="ETO21844.1"/>
    <property type="molecule type" value="Genomic_DNA"/>
</dbReference>
<reference evidence="4 5" key="1">
    <citation type="journal article" date="2013" name="Curr. Biol.">
        <title>The Genome of the Foraminiferan Reticulomyxa filosa.</title>
        <authorList>
            <person name="Glockner G."/>
            <person name="Hulsmann N."/>
            <person name="Schleicher M."/>
            <person name="Noegel A.A."/>
            <person name="Eichinger L."/>
            <person name="Gallinger C."/>
            <person name="Pawlowski J."/>
            <person name="Sierra R."/>
            <person name="Euteneuer U."/>
            <person name="Pillet L."/>
            <person name="Moustafa A."/>
            <person name="Platzer M."/>
            <person name="Groth M."/>
            <person name="Szafranski K."/>
            <person name="Schliwa M."/>
        </authorList>
    </citation>
    <scope>NUCLEOTIDE SEQUENCE [LARGE SCALE GENOMIC DNA]</scope>
</reference>
<comment type="caution">
    <text evidence="4">The sequence shown here is derived from an EMBL/GenBank/DDBJ whole genome shotgun (WGS) entry which is preliminary data.</text>
</comment>